<evidence type="ECO:0000313" key="2">
    <source>
        <dbReference type="Proteomes" id="UP000025227"/>
    </source>
</evidence>
<feature type="transmembrane region" description="Helical" evidence="1">
    <location>
        <begin position="133"/>
        <end position="160"/>
    </location>
</feature>
<name>A0A7I4Z363_HAECO</name>
<reference evidence="3" key="1">
    <citation type="submission" date="2020-12" db="UniProtKB">
        <authorList>
            <consortium name="WormBaseParasite"/>
        </authorList>
    </citation>
    <scope>IDENTIFICATION</scope>
    <source>
        <strain evidence="3">MHco3</strain>
    </source>
</reference>
<organism evidence="2 3">
    <name type="scientific">Haemonchus contortus</name>
    <name type="common">Barber pole worm</name>
    <dbReference type="NCBI Taxonomy" id="6289"/>
    <lineage>
        <taxon>Eukaryota</taxon>
        <taxon>Metazoa</taxon>
        <taxon>Ecdysozoa</taxon>
        <taxon>Nematoda</taxon>
        <taxon>Chromadorea</taxon>
        <taxon>Rhabditida</taxon>
        <taxon>Rhabditina</taxon>
        <taxon>Rhabditomorpha</taxon>
        <taxon>Strongyloidea</taxon>
        <taxon>Trichostrongylidae</taxon>
        <taxon>Haemonchus</taxon>
    </lineage>
</organism>
<sequence length="176" mass="20120">MPISQIFNEPLFLTLTATERDRQTLIKVIGIGTFWISFAYPTVPLPNFVFRKASFVSKKECAVRRSSQLYHKKGEARHQPGGPTVSKYKAIFRAVENRKPSTHFIVRISGKQEKDDGWADVQTPPIDDYSTTIVMTILTIYIPQVWCVFCVCLSVCMYVCMNVCKYVRTVALKSLR</sequence>
<dbReference type="AlphaFoldDB" id="A0A7I4Z363"/>
<keyword evidence="1" id="KW-0472">Membrane</keyword>
<dbReference type="Proteomes" id="UP000025227">
    <property type="component" value="Unplaced"/>
</dbReference>
<keyword evidence="2" id="KW-1185">Reference proteome</keyword>
<dbReference type="WBParaSite" id="HCON_00183130-00001">
    <property type="protein sequence ID" value="HCON_00183130-00001"/>
    <property type="gene ID" value="HCON_00183130"/>
</dbReference>
<evidence type="ECO:0000256" key="1">
    <source>
        <dbReference type="SAM" id="Phobius"/>
    </source>
</evidence>
<proteinExistence type="predicted"/>
<feature type="transmembrane region" description="Helical" evidence="1">
    <location>
        <begin position="25"/>
        <end position="43"/>
    </location>
</feature>
<accession>A0A7I4Z363</accession>
<keyword evidence="1" id="KW-1133">Transmembrane helix</keyword>
<evidence type="ECO:0000313" key="3">
    <source>
        <dbReference type="WBParaSite" id="HCON_00183130-00001"/>
    </source>
</evidence>
<protein>
    <submittedName>
        <fullName evidence="3">Fibronectin type-III domain-containing protein</fullName>
    </submittedName>
</protein>
<keyword evidence="1" id="KW-0812">Transmembrane</keyword>